<evidence type="ECO:0000256" key="11">
    <source>
        <dbReference type="PROSITE-ProRule" id="PRU00455"/>
    </source>
</evidence>
<dbReference type="eggNOG" id="KOG3002">
    <property type="taxonomic scope" value="Eukaryota"/>
</dbReference>
<proteinExistence type="inferred from homology"/>
<dbReference type="Proteomes" id="UP000030689">
    <property type="component" value="Unassembled WGS sequence"/>
</dbReference>
<dbReference type="InterPro" id="IPR049548">
    <property type="entry name" value="Sina-like_RING"/>
</dbReference>
<dbReference type="PROSITE" id="PS51081">
    <property type="entry name" value="ZF_SIAH"/>
    <property type="match status" value="1"/>
</dbReference>
<reference evidence="14 15" key="1">
    <citation type="journal article" date="2013" name="Front. Plant Sci.">
        <title>The Reference Genome of the Halophytic Plant Eutrema salsugineum.</title>
        <authorList>
            <person name="Yang R."/>
            <person name="Jarvis D.E."/>
            <person name="Chen H."/>
            <person name="Beilstein M.A."/>
            <person name="Grimwood J."/>
            <person name="Jenkins J."/>
            <person name="Shu S."/>
            <person name="Prochnik S."/>
            <person name="Xin M."/>
            <person name="Ma C."/>
            <person name="Schmutz J."/>
            <person name="Wing R.A."/>
            <person name="Mitchell-Olds T."/>
            <person name="Schumaker K.S."/>
            <person name="Wang X."/>
        </authorList>
    </citation>
    <scope>NUCLEOTIDE SEQUENCE [LARGE SCALE GENOMIC DNA]</scope>
</reference>
<evidence type="ECO:0000256" key="9">
    <source>
        <dbReference type="ARBA" id="ARBA00022833"/>
    </source>
</evidence>
<feature type="domain" description="RING-type" evidence="12">
    <location>
        <begin position="33"/>
        <end position="68"/>
    </location>
</feature>
<keyword evidence="6" id="KW-0479">Metal-binding</keyword>
<dbReference type="InterPro" id="IPR013083">
    <property type="entry name" value="Znf_RING/FYVE/PHD"/>
</dbReference>
<dbReference type="KEGG" id="eus:EUTSA_v10028229mg"/>
<dbReference type="GO" id="GO:0008270">
    <property type="term" value="F:zinc ion binding"/>
    <property type="evidence" value="ECO:0007669"/>
    <property type="project" value="UniProtKB-KW"/>
</dbReference>
<accession>V4LTX2</accession>
<dbReference type="SUPFAM" id="SSF57850">
    <property type="entry name" value="RING/U-box"/>
    <property type="match status" value="1"/>
</dbReference>
<dbReference type="SUPFAM" id="SSF49599">
    <property type="entry name" value="TRAF domain-like"/>
    <property type="match status" value="1"/>
</dbReference>
<evidence type="ECO:0000259" key="13">
    <source>
        <dbReference type="PROSITE" id="PS51081"/>
    </source>
</evidence>
<dbReference type="InterPro" id="IPR013010">
    <property type="entry name" value="Znf_SIAH"/>
</dbReference>
<feature type="non-terminal residue" evidence="14">
    <location>
        <position position="272"/>
    </location>
</feature>
<dbReference type="Pfam" id="PF21361">
    <property type="entry name" value="Sina_ZnF"/>
    <property type="match status" value="1"/>
</dbReference>
<evidence type="ECO:0000313" key="15">
    <source>
        <dbReference type="Proteomes" id="UP000030689"/>
    </source>
</evidence>
<protein>
    <recommendedName>
        <fullName evidence="4">RING-type E3 ubiquitin transferase</fullName>
        <ecNumber evidence="4">2.3.2.27</ecNumber>
    </recommendedName>
</protein>
<comment type="catalytic activity">
    <reaction evidence="1">
        <text>S-ubiquitinyl-[E2 ubiquitin-conjugating enzyme]-L-cysteine + [acceptor protein]-L-lysine = [E2 ubiquitin-conjugating enzyme]-L-cysteine + N(6)-ubiquitinyl-[acceptor protein]-L-lysine.</text>
        <dbReference type="EC" id="2.3.2.27"/>
    </reaction>
</comment>
<evidence type="ECO:0000256" key="3">
    <source>
        <dbReference type="ARBA" id="ARBA00009119"/>
    </source>
</evidence>
<dbReference type="AlphaFoldDB" id="V4LTX2"/>
<dbReference type="OrthoDB" id="4788989at2759"/>
<dbReference type="PROSITE" id="PS50089">
    <property type="entry name" value="ZF_RING_2"/>
    <property type="match status" value="1"/>
</dbReference>
<keyword evidence="8" id="KW-0833">Ubl conjugation pathway</keyword>
<evidence type="ECO:0000256" key="1">
    <source>
        <dbReference type="ARBA" id="ARBA00000900"/>
    </source>
</evidence>
<dbReference type="GO" id="GO:0016567">
    <property type="term" value="P:protein ubiquitination"/>
    <property type="evidence" value="ECO:0007669"/>
    <property type="project" value="UniProtKB-UniPathway"/>
</dbReference>
<dbReference type="OMA" id="EICISEV"/>
<evidence type="ECO:0000259" key="12">
    <source>
        <dbReference type="PROSITE" id="PS50089"/>
    </source>
</evidence>
<organism evidence="14 15">
    <name type="scientific">Eutrema salsugineum</name>
    <name type="common">Saltwater cress</name>
    <name type="synonym">Sisymbrium salsugineum</name>
    <dbReference type="NCBI Taxonomy" id="72664"/>
    <lineage>
        <taxon>Eukaryota</taxon>
        <taxon>Viridiplantae</taxon>
        <taxon>Streptophyta</taxon>
        <taxon>Embryophyta</taxon>
        <taxon>Tracheophyta</taxon>
        <taxon>Spermatophyta</taxon>
        <taxon>Magnoliopsida</taxon>
        <taxon>eudicotyledons</taxon>
        <taxon>Gunneridae</taxon>
        <taxon>Pentapetalae</taxon>
        <taxon>rosids</taxon>
        <taxon>malvids</taxon>
        <taxon>Brassicales</taxon>
        <taxon>Brassicaceae</taxon>
        <taxon>Eutremeae</taxon>
        <taxon>Eutrema</taxon>
    </lineage>
</organism>
<dbReference type="STRING" id="72664.V4LTX2"/>
<gene>
    <name evidence="14" type="ORF">EUTSA_v10028229mg</name>
</gene>
<dbReference type="GO" id="GO:0061630">
    <property type="term" value="F:ubiquitin protein ligase activity"/>
    <property type="evidence" value="ECO:0007669"/>
    <property type="project" value="UniProtKB-EC"/>
</dbReference>
<evidence type="ECO:0000256" key="8">
    <source>
        <dbReference type="ARBA" id="ARBA00022786"/>
    </source>
</evidence>
<comment type="function">
    <text evidence="10">E3 ubiquitin-protein ligase that mediates ubiquitination and subsequent proteasomal degradation of target proteins. E3 ubiquitin ligases accept ubiquitin from an E2 ubiquitin-conjugating enzyme in the form of a thioester and then directly transfers the ubiquitin to targeted substrates. It probably triggers the ubiquitin-mediated degradation of different substrates.</text>
</comment>
<dbReference type="InterPro" id="IPR044286">
    <property type="entry name" value="SINL_plant"/>
</dbReference>
<dbReference type="InterPro" id="IPR001841">
    <property type="entry name" value="Znf_RING"/>
</dbReference>
<evidence type="ECO:0000256" key="7">
    <source>
        <dbReference type="ARBA" id="ARBA00022771"/>
    </source>
</evidence>
<dbReference type="CDD" id="cd16571">
    <property type="entry name" value="RING-HC_SIAHs"/>
    <property type="match status" value="1"/>
</dbReference>
<feature type="domain" description="SIAH-type" evidence="13">
    <location>
        <begin position="86"/>
        <end position="147"/>
    </location>
</feature>
<dbReference type="Pfam" id="PF21362">
    <property type="entry name" value="Sina_RING"/>
    <property type="match status" value="1"/>
</dbReference>
<evidence type="ECO:0000256" key="2">
    <source>
        <dbReference type="ARBA" id="ARBA00004906"/>
    </source>
</evidence>
<evidence type="ECO:0000256" key="5">
    <source>
        <dbReference type="ARBA" id="ARBA00022679"/>
    </source>
</evidence>
<keyword evidence="5" id="KW-0808">Transferase</keyword>
<comment type="pathway">
    <text evidence="2">Protein modification; protein ubiquitination.</text>
</comment>
<sequence>MVSASSNSHSLKKQRLEDETRCATLLDRTVLDCPICWEPLVIPIFQCDNGHLACHTCFPKLKNKCPVCAIPIGNNRNRAMEKVLESTIVPCPNTQLGCTENVPYGRESNHEKDYCKFSLCSCPDETNECNYTGYYDDTWLHYLACHLLNPYCFFAFGLPSEVQMHISEKILVRSTLEEKVLFVVQCFREPNGVYVTVKCIAPLAPEVRKYSYRISYTSNGHTHTHESAEMKRIRKVSFQIPQEKNFLFISNSVLRGEKVLNMEICISEVGQR</sequence>
<dbReference type="Gene3D" id="3.30.40.10">
    <property type="entry name" value="Zinc/RING finger domain, C3HC4 (zinc finger)"/>
    <property type="match status" value="2"/>
</dbReference>
<keyword evidence="9" id="KW-0862">Zinc</keyword>
<dbReference type="PANTHER" id="PTHR46632">
    <property type="entry name" value="E3 UBIQUITIN-PROTEIN LIGASE SINA-LIKE 4"/>
    <property type="match status" value="1"/>
</dbReference>
<name>V4LTX2_EUTSA</name>
<dbReference type="PANTHER" id="PTHR46632:SF3">
    <property type="entry name" value="E3 UBIQUITIN-PROTEIN LIGASE SINA-LIKE 7-RELATED"/>
    <property type="match status" value="1"/>
</dbReference>
<keyword evidence="7 11" id="KW-0863">Zinc-finger</keyword>
<evidence type="ECO:0000256" key="10">
    <source>
        <dbReference type="ARBA" id="ARBA00024004"/>
    </source>
</evidence>
<comment type="similarity">
    <text evidence="3">Belongs to the SINA (Seven in absentia) family.</text>
</comment>
<dbReference type="UniPathway" id="UPA00143"/>
<dbReference type="Gramene" id="ESQ47274">
    <property type="protein sequence ID" value="ESQ47274"/>
    <property type="gene ID" value="EUTSA_v10028229mg"/>
</dbReference>
<dbReference type="EMBL" id="KI517416">
    <property type="protein sequence ID" value="ESQ47274.1"/>
    <property type="molecule type" value="Genomic_DNA"/>
</dbReference>
<dbReference type="EC" id="2.3.2.27" evidence="4"/>
<keyword evidence="15" id="KW-1185">Reference proteome</keyword>
<evidence type="ECO:0000313" key="14">
    <source>
        <dbReference type="EMBL" id="ESQ47274.1"/>
    </source>
</evidence>
<evidence type="ECO:0000256" key="6">
    <source>
        <dbReference type="ARBA" id="ARBA00022723"/>
    </source>
</evidence>
<evidence type="ECO:0000256" key="4">
    <source>
        <dbReference type="ARBA" id="ARBA00012483"/>
    </source>
</evidence>